<evidence type="ECO:0000256" key="1">
    <source>
        <dbReference type="SAM" id="MobiDB-lite"/>
    </source>
</evidence>
<dbReference type="Proteomes" id="UP000762676">
    <property type="component" value="Unassembled WGS sequence"/>
</dbReference>
<comment type="caution">
    <text evidence="2">The sequence shown here is derived from an EMBL/GenBank/DDBJ whole genome shotgun (WGS) entry which is preliminary data.</text>
</comment>
<evidence type="ECO:0000313" key="3">
    <source>
        <dbReference type="Proteomes" id="UP000762676"/>
    </source>
</evidence>
<dbReference type="EMBL" id="BMAT01012673">
    <property type="protein sequence ID" value="GFR96687.1"/>
    <property type="molecule type" value="Genomic_DNA"/>
</dbReference>
<dbReference type="AlphaFoldDB" id="A0AAV4HEV1"/>
<feature type="compositionally biased region" description="Basic and acidic residues" evidence="1">
    <location>
        <begin position="26"/>
        <end position="39"/>
    </location>
</feature>
<gene>
    <name evidence="2" type="ORF">ElyMa_006304500</name>
</gene>
<accession>A0AAV4HEV1</accession>
<sequence length="92" mass="10738">MKELNYIEKKTPEAAAALETETLNHNNEDPENTARENKKKEKRTRQRKIPWFNPPFSKNVATNIAKTFFTLINTCFPPDNKLHKIIMKIPLS</sequence>
<evidence type="ECO:0000313" key="2">
    <source>
        <dbReference type="EMBL" id="GFR96687.1"/>
    </source>
</evidence>
<feature type="region of interest" description="Disordered" evidence="1">
    <location>
        <begin position="21"/>
        <end position="52"/>
    </location>
</feature>
<organism evidence="2 3">
    <name type="scientific">Elysia marginata</name>
    <dbReference type="NCBI Taxonomy" id="1093978"/>
    <lineage>
        <taxon>Eukaryota</taxon>
        <taxon>Metazoa</taxon>
        <taxon>Spiralia</taxon>
        <taxon>Lophotrochozoa</taxon>
        <taxon>Mollusca</taxon>
        <taxon>Gastropoda</taxon>
        <taxon>Heterobranchia</taxon>
        <taxon>Euthyneura</taxon>
        <taxon>Panpulmonata</taxon>
        <taxon>Sacoglossa</taxon>
        <taxon>Placobranchoidea</taxon>
        <taxon>Plakobranchidae</taxon>
        <taxon>Elysia</taxon>
    </lineage>
</organism>
<proteinExistence type="predicted"/>
<name>A0AAV4HEV1_9GAST</name>
<protein>
    <submittedName>
        <fullName evidence="2">Uncharacterized protein</fullName>
    </submittedName>
</protein>
<reference evidence="2 3" key="1">
    <citation type="journal article" date="2021" name="Elife">
        <title>Chloroplast acquisition without the gene transfer in kleptoplastic sea slugs, Plakobranchus ocellatus.</title>
        <authorList>
            <person name="Maeda T."/>
            <person name="Takahashi S."/>
            <person name="Yoshida T."/>
            <person name="Shimamura S."/>
            <person name="Takaki Y."/>
            <person name="Nagai Y."/>
            <person name="Toyoda A."/>
            <person name="Suzuki Y."/>
            <person name="Arimoto A."/>
            <person name="Ishii H."/>
            <person name="Satoh N."/>
            <person name="Nishiyama T."/>
            <person name="Hasebe M."/>
            <person name="Maruyama T."/>
            <person name="Minagawa J."/>
            <person name="Obokata J."/>
            <person name="Shigenobu S."/>
        </authorList>
    </citation>
    <scope>NUCLEOTIDE SEQUENCE [LARGE SCALE GENOMIC DNA]</scope>
</reference>
<keyword evidence="3" id="KW-1185">Reference proteome</keyword>